<evidence type="ECO:0000313" key="4">
    <source>
        <dbReference type="Proteomes" id="UP000239907"/>
    </source>
</evidence>
<keyword evidence="1" id="KW-1133">Transmembrane helix</keyword>
<organism evidence="3 4">
    <name type="scientific">Rubritalea profundi</name>
    <dbReference type="NCBI Taxonomy" id="1658618"/>
    <lineage>
        <taxon>Bacteria</taxon>
        <taxon>Pseudomonadati</taxon>
        <taxon>Verrucomicrobiota</taxon>
        <taxon>Verrucomicrobiia</taxon>
        <taxon>Verrucomicrobiales</taxon>
        <taxon>Rubritaleaceae</taxon>
        <taxon>Rubritalea</taxon>
    </lineage>
</organism>
<dbReference type="PANTHER" id="PTHR37464">
    <property type="entry name" value="BLL2463 PROTEIN"/>
    <property type="match status" value="1"/>
</dbReference>
<dbReference type="AlphaFoldDB" id="A0A2S7TXT8"/>
<keyword evidence="1" id="KW-0812">Transmembrane</keyword>
<dbReference type="Pfam" id="PF07584">
    <property type="entry name" value="BatA"/>
    <property type="match status" value="1"/>
</dbReference>
<feature type="transmembrane region" description="Helical" evidence="1">
    <location>
        <begin position="6"/>
        <end position="27"/>
    </location>
</feature>
<evidence type="ECO:0000259" key="2">
    <source>
        <dbReference type="Pfam" id="PF07584"/>
    </source>
</evidence>
<proteinExistence type="predicted"/>
<feature type="domain" description="Aerotolerance regulator N-terminal" evidence="2">
    <location>
        <begin position="5"/>
        <end position="79"/>
    </location>
</feature>
<evidence type="ECO:0000313" key="3">
    <source>
        <dbReference type="EMBL" id="PQJ27539.1"/>
    </source>
</evidence>
<feature type="transmembrane region" description="Helical" evidence="1">
    <location>
        <begin position="624"/>
        <end position="645"/>
    </location>
</feature>
<name>A0A2S7TXT8_9BACT</name>
<feature type="transmembrane region" description="Helical" evidence="1">
    <location>
        <begin position="58"/>
        <end position="77"/>
    </location>
</feature>
<dbReference type="RefSeq" id="WP_105042028.1">
    <property type="nucleotide sequence ID" value="NZ_MQWA01000001.1"/>
</dbReference>
<dbReference type="PANTHER" id="PTHR37464:SF1">
    <property type="entry name" value="BLL2463 PROTEIN"/>
    <property type="match status" value="1"/>
</dbReference>
<accession>A0A2S7TXT8</accession>
<keyword evidence="4" id="KW-1185">Reference proteome</keyword>
<dbReference type="EMBL" id="MQWA01000001">
    <property type="protein sequence ID" value="PQJ27539.1"/>
    <property type="molecule type" value="Genomic_DNA"/>
</dbReference>
<gene>
    <name evidence="3" type="ORF">BSZ32_02865</name>
</gene>
<dbReference type="InterPro" id="IPR011933">
    <property type="entry name" value="Double_TM_dom"/>
</dbReference>
<dbReference type="Proteomes" id="UP000239907">
    <property type="component" value="Unassembled WGS sequence"/>
</dbReference>
<sequence length="655" mass="72420">MSFPFLSSYAFFWWLLALGIPVLIHLLNRRRHRVVKWAAMDFLLKATRESRGKKKLKHIIILTCRALAIAALVMAVARPLATNGFLSWGESKLDTVILVLDRSASMEQSSLESATSKRESAIRLAQDSISELGDTKLVLIDSATGVPISIARPSTLNEISQTKATDTVANIPSLLDTAVQYILKNNTGRTEIWVASDMQHSDWQLKSGKWSSIRSGLNNLSSQASLRVLSLNSETNNNISIRLVGAQRIDEELLLELEITQSTEASEQEIPLTLSLNGAQSTENITISGDVMKFTKRLQLSGKSGYGYIQLAADTNSRDNTAYFSYGTELPVHTAIVAAKSESQYYLSLASAPPGYASQQAKTYLPHESIPWDTLSLVVWQAPLPKTDDQAPLLDFINKGGIIAFYPPTTTEDQSFLNTQWGLVNKSSSGKYFIVQDWDRSDGPLRNGEDGTPIPVSKLKAIKRREILTEGTSLARWSNDSPFLARELHGRGAAYFIATLPDYTWSNLGDADVILPLTQRLLLKGNQRFGSGHSATLGQLPAEIAIDSAKRKRLDKATPSNPLNAEYEAGVYTFGERTIAVNRPADEDLTTRLSKEELDQALSDVPYSLFEEDTDNPSAFAQQLWQVFLVAVLLFLIVEALLCLAHKRKKIESTR</sequence>
<dbReference type="NCBIfam" id="TIGR02226">
    <property type="entry name" value="two_anch"/>
    <property type="match status" value="1"/>
</dbReference>
<comment type="caution">
    <text evidence="3">The sequence shown here is derived from an EMBL/GenBank/DDBJ whole genome shotgun (WGS) entry which is preliminary data.</text>
</comment>
<dbReference type="InterPro" id="IPR024163">
    <property type="entry name" value="Aerotolerance_reg_N"/>
</dbReference>
<protein>
    <recommendedName>
        <fullName evidence="2">Aerotolerance regulator N-terminal domain-containing protein</fullName>
    </recommendedName>
</protein>
<evidence type="ECO:0000256" key="1">
    <source>
        <dbReference type="SAM" id="Phobius"/>
    </source>
</evidence>
<keyword evidence="1" id="KW-0472">Membrane</keyword>
<reference evidence="3 4" key="1">
    <citation type="submission" date="2016-12" db="EMBL/GenBank/DDBJ databases">
        <title>Study of bacterial adaptation to deep sea.</title>
        <authorList>
            <person name="Song J."/>
            <person name="Yoshizawa S."/>
            <person name="Kogure K."/>
        </authorList>
    </citation>
    <scope>NUCLEOTIDE SEQUENCE [LARGE SCALE GENOMIC DNA]</scope>
    <source>
        <strain evidence="3 4">SAORIC-165</strain>
    </source>
</reference>
<dbReference type="OrthoDB" id="198998at2"/>